<dbReference type="InterPro" id="IPR005952">
    <property type="entry name" value="Phosphogly_mut1"/>
</dbReference>
<dbReference type="Gene3D" id="3.40.50.1240">
    <property type="entry name" value="Phosphoglycerate mutase-like"/>
    <property type="match status" value="2"/>
</dbReference>
<dbReference type="GO" id="GO:0004619">
    <property type="term" value="F:phosphoglycerate mutase activity"/>
    <property type="evidence" value="ECO:0007669"/>
    <property type="project" value="UniProtKB-EC"/>
</dbReference>
<dbReference type="InterPro" id="IPR029033">
    <property type="entry name" value="His_PPase_superfam"/>
</dbReference>
<dbReference type="GO" id="GO:0006096">
    <property type="term" value="P:glycolytic process"/>
    <property type="evidence" value="ECO:0007669"/>
    <property type="project" value="UniProtKB-KW"/>
</dbReference>
<feature type="binding site" evidence="6">
    <location>
        <position position="130"/>
    </location>
    <ligand>
        <name>substrate</name>
    </ligand>
</feature>
<evidence type="ECO:0000256" key="5">
    <source>
        <dbReference type="PIRSR" id="PIRSR613078-1"/>
    </source>
</evidence>
<evidence type="ECO:0000256" key="7">
    <source>
        <dbReference type="PIRSR" id="PIRSR613078-3"/>
    </source>
</evidence>
<feature type="binding site" evidence="6">
    <location>
        <begin position="119"/>
        <end position="122"/>
    </location>
    <ligand>
        <name>substrate</name>
    </ligand>
</feature>
<evidence type="ECO:0000256" key="6">
    <source>
        <dbReference type="PIRSR" id="PIRSR613078-2"/>
    </source>
</evidence>
<feature type="active site" description="Tele-phosphohistidine intermediate" evidence="5">
    <location>
        <position position="41"/>
    </location>
</feature>
<organism evidence="11 12">
    <name type="scientific">Triparma strigata</name>
    <dbReference type="NCBI Taxonomy" id="1606541"/>
    <lineage>
        <taxon>Eukaryota</taxon>
        <taxon>Sar</taxon>
        <taxon>Stramenopiles</taxon>
        <taxon>Ochrophyta</taxon>
        <taxon>Bolidophyceae</taxon>
        <taxon>Parmales</taxon>
        <taxon>Triparmaceae</taxon>
        <taxon>Triparma</taxon>
    </lineage>
</organism>
<keyword evidence="12" id="KW-1185">Reference proteome</keyword>
<evidence type="ECO:0000313" key="11">
    <source>
        <dbReference type="EMBL" id="GMH81720.1"/>
    </source>
</evidence>
<evidence type="ECO:0000256" key="2">
    <source>
        <dbReference type="ARBA" id="ARBA00006717"/>
    </source>
</evidence>
<feature type="signal peptide" evidence="10">
    <location>
        <begin position="1"/>
        <end position="24"/>
    </location>
</feature>
<sequence>MRTFLFAISLFSVILTLKVYPIHALINPLAPPPGKLILVRHGQSIWNANKTFTGWEDPDLSQQGTREAIHAGRLLLSKGYLIDVVYTSRLKRSIRSAWEIMTELSSVHLPVYKSWRLNERHYGAFQGQSKVDMAIKLGADEVQKFRGGLFERPPPNTETRERGNDRKHADLTERQMPRTESLYDCMGRTKPLWEDRIKEDLRKGRNVLVVAHGNSLRGLVKMIDSIPDDAIKDVAIPTGIPIVYKFNKRMQPVEDENEEGNQKLNMTGVFEGIVAHKIRGQFMEKPGLLREALKREQLWQQKVPGFDDANNNNPPLTLSGERSQQQQLTQMEQSLFKLQDEKSLMEEPSSSSPPSPNPIEQAREAAVSGNILSPLFPSSPSPSPQNDTSLISPSNPNYYSGTKRLENYQDKCAKNVVTFSNSVKVPIRKDSVVVIIRHGKTSHNQLGLFTGWEDAPLAEEGRDEARNAGKLLKLHGFEFDVVYTSWLSRAIETAWLALDELDSLWLPIIKTWRLNERMYGRLTGLDKKMVAQRHGQDQFMKWRRGFRDRPPRVSSFSPLYPGNDERYSKDGGLKDVRYSFSESMIRTWESGRLKLHRKLPKTESLSDCMKRTIPFLVDRVIPDSINKGQRVLISSSENAIRGLLMHLCDIPEDRISDLEIPNGLPLIYDVNSRCIKLLDDGTGRDLTEVYNFGSAVEFLFRPCIGEDGEEEEECNLVIDWPEIRIPIPESNNANGNDSLSNLSEEEKNELTIL</sequence>
<feature type="compositionally biased region" description="Basic and acidic residues" evidence="9">
    <location>
        <begin position="744"/>
        <end position="753"/>
    </location>
</feature>
<feature type="chain" id="PRO_5040839288" description="Phosphoglycerate mutase" evidence="10">
    <location>
        <begin position="25"/>
        <end position="753"/>
    </location>
</feature>
<evidence type="ECO:0000313" key="12">
    <source>
        <dbReference type="Proteomes" id="UP001165085"/>
    </source>
</evidence>
<reference evidence="12" key="1">
    <citation type="journal article" date="2023" name="Commun. Biol.">
        <title>Genome analysis of Parmales, the sister group of diatoms, reveals the evolutionary specialization of diatoms from phago-mixotrophs to photoautotrophs.</title>
        <authorList>
            <person name="Ban H."/>
            <person name="Sato S."/>
            <person name="Yoshikawa S."/>
            <person name="Yamada K."/>
            <person name="Nakamura Y."/>
            <person name="Ichinomiya M."/>
            <person name="Sato N."/>
            <person name="Blanc-Mathieu R."/>
            <person name="Endo H."/>
            <person name="Kuwata A."/>
            <person name="Ogata H."/>
        </authorList>
    </citation>
    <scope>NUCLEOTIDE SEQUENCE [LARGE SCALE GENOMIC DNA]</scope>
    <source>
        <strain evidence="12">NIES 3701</strain>
    </source>
</reference>
<evidence type="ECO:0000256" key="4">
    <source>
        <dbReference type="ARBA" id="ARBA00023235"/>
    </source>
</evidence>
<dbReference type="PANTHER" id="PTHR11931">
    <property type="entry name" value="PHOSPHOGLYCERATE MUTASE"/>
    <property type="match status" value="1"/>
</dbReference>
<dbReference type="InterPro" id="IPR001345">
    <property type="entry name" value="PG/BPGM_mutase_AS"/>
</dbReference>
<evidence type="ECO:0000256" key="1">
    <source>
        <dbReference type="ARBA" id="ARBA00000380"/>
    </source>
</evidence>
<dbReference type="OrthoDB" id="4818801at2759"/>
<dbReference type="AlphaFoldDB" id="A0A9W7B576"/>
<evidence type="ECO:0000256" key="9">
    <source>
        <dbReference type="SAM" id="MobiDB-lite"/>
    </source>
</evidence>
<name>A0A9W7B576_9STRA</name>
<feature type="region of interest" description="Disordered" evidence="9">
    <location>
        <begin position="147"/>
        <end position="172"/>
    </location>
</feature>
<feature type="active site" description="Proton donor/acceptor" evidence="5">
    <location>
        <position position="119"/>
    </location>
</feature>
<feature type="compositionally biased region" description="Basic and acidic residues" evidence="9">
    <location>
        <begin position="158"/>
        <end position="172"/>
    </location>
</feature>
<dbReference type="Pfam" id="PF00300">
    <property type="entry name" value="His_Phos_1"/>
    <property type="match status" value="2"/>
</dbReference>
<dbReference type="SMART" id="SM00855">
    <property type="entry name" value="PGAM"/>
    <property type="match status" value="2"/>
</dbReference>
<comment type="similarity">
    <text evidence="2 8">Belongs to the phosphoglycerate mutase family. BPG-dependent PGAM subfamily.</text>
</comment>
<comment type="caution">
    <text evidence="11">The sequence shown here is derived from an EMBL/GenBank/DDBJ whole genome shotgun (WGS) entry which is preliminary data.</text>
</comment>
<dbReference type="SUPFAM" id="SSF53254">
    <property type="entry name" value="Phosphoglycerate mutase-like"/>
    <property type="match status" value="2"/>
</dbReference>
<feature type="region of interest" description="Disordered" evidence="9">
    <location>
        <begin position="729"/>
        <end position="753"/>
    </location>
</feature>
<gene>
    <name evidence="11" type="ORF">TrST_g11953</name>
</gene>
<feature type="compositionally biased region" description="Polar residues" evidence="9">
    <location>
        <begin position="385"/>
        <end position="400"/>
    </location>
</feature>
<dbReference type="HAMAP" id="MF_01039">
    <property type="entry name" value="PGAM_GpmA"/>
    <property type="match status" value="2"/>
</dbReference>
<proteinExistence type="inferred from homology"/>
<dbReference type="CDD" id="cd07067">
    <property type="entry name" value="HP_PGM_like"/>
    <property type="match status" value="2"/>
</dbReference>
<dbReference type="PROSITE" id="PS00175">
    <property type="entry name" value="PG_MUTASE"/>
    <property type="match status" value="1"/>
</dbReference>
<feature type="binding site" evidence="6">
    <location>
        <position position="92"/>
    </location>
    <ligand>
        <name>substrate</name>
    </ligand>
</feature>
<feature type="region of interest" description="Disordered" evidence="9">
    <location>
        <begin position="303"/>
        <end position="402"/>
    </location>
</feature>
<dbReference type="InterPro" id="IPR013078">
    <property type="entry name" value="His_Pase_superF_clade-1"/>
</dbReference>
<evidence type="ECO:0000256" key="10">
    <source>
        <dbReference type="SAM" id="SignalP"/>
    </source>
</evidence>
<feature type="site" description="Transition state stabilizer" evidence="7">
    <location>
        <position position="212"/>
    </location>
</feature>
<dbReference type="FunFam" id="3.40.50.1240:FF:000003">
    <property type="entry name" value="2,3-bisphosphoglycerate-dependent phosphoglycerate mutase"/>
    <property type="match status" value="1"/>
</dbReference>
<evidence type="ECO:0000256" key="3">
    <source>
        <dbReference type="ARBA" id="ARBA00023152"/>
    </source>
</evidence>
<feature type="compositionally biased region" description="Low complexity" evidence="9">
    <location>
        <begin position="324"/>
        <end position="333"/>
    </location>
</feature>
<comment type="catalytic activity">
    <reaction evidence="1 8">
        <text>(2R)-2-phosphoglycerate = (2R)-3-phosphoglycerate</text>
        <dbReference type="Rhea" id="RHEA:15901"/>
        <dbReference type="ChEBI" id="CHEBI:58272"/>
        <dbReference type="ChEBI" id="CHEBI:58289"/>
        <dbReference type="EC" id="5.4.2.11"/>
    </reaction>
</comment>
<dbReference type="NCBIfam" id="TIGR01258">
    <property type="entry name" value="pgm_1"/>
    <property type="match status" value="2"/>
</dbReference>
<dbReference type="EMBL" id="BRXY01000260">
    <property type="protein sequence ID" value="GMH81720.1"/>
    <property type="molecule type" value="Genomic_DNA"/>
</dbReference>
<dbReference type="EC" id="5.4.2.11" evidence="8"/>
<feature type="binding site" evidence="6">
    <location>
        <begin position="40"/>
        <end position="47"/>
    </location>
    <ligand>
        <name>substrate</name>
    </ligand>
</feature>
<keyword evidence="3 8" id="KW-0324">Glycolysis</keyword>
<keyword evidence="4 8" id="KW-0413">Isomerase</keyword>
<feature type="binding site" evidence="6">
    <location>
        <begin position="213"/>
        <end position="214"/>
    </location>
    <ligand>
        <name>substrate</name>
    </ligand>
</feature>
<accession>A0A9W7B576</accession>
<feature type="binding site" evidence="6">
    <location>
        <begin position="53"/>
        <end position="54"/>
    </location>
    <ligand>
        <name>substrate</name>
    </ligand>
</feature>
<feature type="compositionally biased region" description="Polar residues" evidence="9">
    <location>
        <begin position="309"/>
        <end position="323"/>
    </location>
</feature>
<keyword evidence="10" id="KW-0732">Signal</keyword>
<dbReference type="Proteomes" id="UP001165085">
    <property type="component" value="Unassembled WGS sequence"/>
</dbReference>
<evidence type="ECO:0000256" key="8">
    <source>
        <dbReference type="RuleBase" id="RU004511"/>
    </source>
</evidence>
<protein>
    <recommendedName>
        <fullName evidence="8">Phosphoglycerate mutase</fullName>
        <ecNumber evidence="8">5.4.2.11</ecNumber>
    </recommendedName>
</protein>